<dbReference type="EMBL" id="GEDV01008497">
    <property type="protein sequence ID" value="JAP80060.1"/>
    <property type="molecule type" value="Transcribed_RNA"/>
</dbReference>
<feature type="region of interest" description="Disordered" evidence="1">
    <location>
        <begin position="98"/>
        <end position="143"/>
    </location>
</feature>
<proteinExistence type="predicted"/>
<feature type="compositionally biased region" description="Basic and acidic residues" evidence="1">
    <location>
        <begin position="123"/>
        <end position="136"/>
    </location>
</feature>
<protein>
    <submittedName>
        <fullName evidence="2">Basic tail secreted protein</fullName>
    </submittedName>
</protein>
<accession>A0A131YNP8</accession>
<sequence length="210" mass="23747">MDPRSESFVIHRSWRLKMNAVRYCILLVLLTIPCSFGNQCRKACIVMWCPGVTDPELNTYIDESLTDPDDPYKCVKLWCPAVKQVSFNRHLCPAVPDPELFDTPTTTTTAPEEPPTTPEPPQEEPKHQPEKPKEAIKTPSPHQEVEVGLRVHFVGYDSEDCYKNGQVVNEGNFCLVTPDRKLLGTGNPCYYGRCSRGRCVHSVYSRCATM</sequence>
<name>A0A131YNP8_RHIAP</name>
<evidence type="ECO:0000313" key="2">
    <source>
        <dbReference type="EMBL" id="JAP80060.1"/>
    </source>
</evidence>
<organism evidence="2">
    <name type="scientific">Rhipicephalus appendiculatus</name>
    <name type="common">Brown ear tick</name>
    <dbReference type="NCBI Taxonomy" id="34631"/>
    <lineage>
        <taxon>Eukaryota</taxon>
        <taxon>Metazoa</taxon>
        <taxon>Ecdysozoa</taxon>
        <taxon>Arthropoda</taxon>
        <taxon>Chelicerata</taxon>
        <taxon>Arachnida</taxon>
        <taxon>Acari</taxon>
        <taxon>Parasitiformes</taxon>
        <taxon>Ixodida</taxon>
        <taxon>Ixodoidea</taxon>
        <taxon>Ixodidae</taxon>
        <taxon>Rhipicephalinae</taxon>
        <taxon>Rhipicephalus</taxon>
        <taxon>Rhipicephalus</taxon>
    </lineage>
</organism>
<reference evidence="2" key="1">
    <citation type="journal article" date="2016" name="Ticks Tick Borne Dis.">
        <title>De novo assembly and annotation of the salivary gland transcriptome of Rhipicephalus appendiculatus male and female ticks during blood feeding.</title>
        <authorList>
            <person name="de Castro M.H."/>
            <person name="de Klerk D."/>
            <person name="Pienaar R."/>
            <person name="Latif A.A."/>
            <person name="Rees D.J."/>
            <person name="Mans B.J."/>
        </authorList>
    </citation>
    <scope>NUCLEOTIDE SEQUENCE</scope>
    <source>
        <tissue evidence="2">Salivary glands</tissue>
    </source>
</reference>
<dbReference type="AlphaFoldDB" id="A0A131YNP8"/>
<evidence type="ECO:0000256" key="1">
    <source>
        <dbReference type="SAM" id="MobiDB-lite"/>
    </source>
</evidence>